<dbReference type="InterPro" id="IPR027417">
    <property type="entry name" value="P-loop_NTPase"/>
</dbReference>
<dbReference type="Pfam" id="PF13604">
    <property type="entry name" value="AAA_30"/>
    <property type="match status" value="1"/>
</dbReference>
<comment type="caution">
    <text evidence="1">The sequence shown here is derived from an EMBL/GenBank/DDBJ whole genome shotgun (WGS) entry which is preliminary data.</text>
</comment>
<proteinExistence type="predicted"/>
<keyword evidence="2" id="KW-1185">Reference proteome</keyword>
<evidence type="ECO:0000313" key="1">
    <source>
        <dbReference type="EMBL" id="GIM48010.1"/>
    </source>
</evidence>
<dbReference type="Proteomes" id="UP001057291">
    <property type="component" value="Unassembled WGS sequence"/>
</dbReference>
<name>A0AAV4LJV4_9BACL</name>
<dbReference type="SUPFAM" id="SSF52540">
    <property type="entry name" value="P-loop containing nucleoside triphosphate hydrolases"/>
    <property type="match status" value="1"/>
</dbReference>
<dbReference type="Gene3D" id="3.40.50.300">
    <property type="entry name" value="P-loop containing nucleotide triphosphate hydrolases"/>
    <property type="match status" value="1"/>
</dbReference>
<sequence>MVGTTLADFFLKTSLTDSQTSVVKKLEQFLSNSNHVFILKGYAGTGKTFMLGGLRQYLDSIDRPYCFVAPTGRAAKVLRKKTKCAAFTIHSLIYQLDTKESRMDIDSDGNYKLYFKKRVNEYPLNTVFIVDESSMVSDTYSESESMKFGSGKLLSDFIGFVDCKGTNRKVLFLGDHVQLPPVNSKLSPALSQEYLTQSFGLRCEEHELTDVYRQAQNSGILQTSMHIRNAIHEQCRLNLDMRLPVIKVKEGNGRM</sequence>
<gene>
    <name evidence="1" type="ORF">DNHGIG_35590</name>
</gene>
<accession>A0AAV4LJV4</accession>
<dbReference type="AlphaFoldDB" id="A0AAV4LJV4"/>
<reference evidence="1" key="1">
    <citation type="journal article" date="2023" name="Int. J. Syst. Evol. Microbiol.">
        <title>Collibacillus ludicampi gen. nov., sp. nov., a new soil bacterium of the family Alicyclobacillaceae.</title>
        <authorList>
            <person name="Jojima T."/>
            <person name="Ioku Y."/>
            <person name="Fukuta Y."/>
            <person name="Shirasaka N."/>
            <person name="Matsumura Y."/>
            <person name="Mori M."/>
        </authorList>
    </citation>
    <scope>NUCLEOTIDE SEQUENCE</scope>
    <source>
        <strain evidence="1">TP075</strain>
    </source>
</reference>
<dbReference type="RefSeq" id="WP_282200932.1">
    <property type="nucleotide sequence ID" value="NZ_BOQE01000001.1"/>
</dbReference>
<protein>
    <submittedName>
        <fullName evidence="1">Uncharacterized protein</fullName>
    </submittedName>
</protein>
<organism evidence="1 2">
    <name type="scientific">Collibacillus ludicampi</name>
    <dbReference type="NCBI Taxonomy" id="2771369"/>
    <lineage>
        <taxon>Bacteria</taxon>
        <taxon>Bacillati</taxon>
        <taxon>Bacillota</taxon>
        <taxon>Bacilli</taxon>
        <taxon>Bacillales</taxon>
        <taxon>Alicyclobacillaceae</taxon>
        <taxon>Collibacillus</taxon>
    </lineage>
</organism>
<dbReference type="EMBL" id="BOQE01000001">
    <property type="protein sequence ID" value="GIM48010.1"/>
    <property type="molecule type" value="Genomic_DNA"/>
</dbReference>
<evidence type="ECO:0000313" key="2">
    <source>
        <dbReference type="Proteomes" id="UP001057291"/>
    </source>
</evidence>